<protein>
    <submittedName>
        <fullName evidence="3">MAPK kinase substrate protein At1g80180</fullName>
    </submittedName>
</protein>
<keyword evidence="3" id="KW-0808">Transferase</keyword>
<dbReference type="PANTHER" id="PTHR33730:SF4">
    <property type="entry name" value="OS05G0542732 PROTEIN"/>
    <property type="match status" value="1"/>
</dbReference>
<organism evidence="2 3">
    <name type="scientific">Rhodamnia argentea</name>
    <dbReference type="NCBI Taxonomy" id="178133"/>
    <lineage>
        <taxon>Eukaryota</taxon>
        <taxon>Viridiplantae</taxon>
        <taxon>Streptophyta</taxon>
        <taxon>Embryophyta</taxon>
        <taxon>Tracheophyta</taxon>
        <taxon>Spermatophyta</taxon>
        <taxon>Magnoliopsida</taxon>
        <taxon>eudicotyledons</taxon>
        <taxon>Gunneridae</taxon>
        <taxon>Pentapetalae</taxon>
        <taxon>rosids</taxon>
        <taxon>malvids</taxon>
        <taxon>Myrtales</taxon>
        <taxon>Myrtaceae</taxon>
        <taxon>Myrtoideae</taxon>
        <taxon>Myrteae</taxon>
        <taxon>Australasian group</taxon>
        <taxon>Rhodamnia</taxon>
    </lineage>
</organism>
<dbReference type="PANTHER" id="PTHR33730">
    <property type="entry name" value="OS05G0542732 PROTEIN-RELATED"/>
    <property type="match status" value="1"/>
</dbReference>
<keyword evidence="3" id="KW-0418">Kinase</keyword>
<dbReference type="KEGG" id="rarg:115728870"/>
<feature type="region of interest" description="Disordered" evidence="1">
    <location>
        <begin position="72"/>
        <end position="91"/>
    </location>
</feature>
<dbReference type="GeneID" id="115728870"/>
<dbReference type="Proteomes" id="UP000827889">
    <property type="component" value="Chromosome 4"/>
</dbReference>
<keyword evidence="2" id="KW-1185">Reference proteome</keyword>
<dbReference type="Pfam" id="PF15697">
    <property type="entry name" value="DUF4666"/>
    <property type="match status" value="1"/>
</dbReference>
<reference evidence="3" key="1">
    <citation type="submission" date="2025-08" db="UniProtKB">
        <authorList>
            <consortium name="RefSeq"/>
        </authorList>
    </citation>
    <scope>IDENTIFICATION</scope>
    <source>
        <tissue evidence="3">Leaf</tissue>
    </source>
</reference>
<proteinExistence type="predicted"/>
<dbReference type="AlphaFoldDB" id="A0A8B8MZ16"/>
<dbReference type="RefSeq" id="XP_030515144.2">
    <property type="nucleotide sequence ID" value="XM_030659284.2"/>
</dbReference>
<gene>
    <name evidence="3" type="primary">LOC115728870</name>
</gene>
<evidence type="ECO:0000313" key="2">
    <source>
        <dbReference type="Proteomes" id="UP000827889"/>
    </source>
</evidence>
<accession>A0A8B8MZ16</accession>
<sequence>MVALQRSVTSFRRQGSSGLVWDDDKLILSGVLNPIKPGGGAHDGGNKIDCAQLRQSQSAGTIGMMKRSSSAVEAPAQPRQNVVVPSSDVGPTPRKVSGCCFSGVFGRSAKSPSPKT</sequence>
<dbReference type="GO" id="GO:0016301">
    <property type="term" value="F:kinase activity"/>
    <property type="evidence" value="ECO:0007669"/>
    <property type="project" value="UniProtKB-KW"/>
</dbReference>
<evidence type="ECO:0000313" key="3">
    <source>
        <dbReference type="RefSeq" id="XP_030515144.2"/>
    </source>
</evidence>
<name>A0A8B8MZ16_9MYRT</name>
<dbReference type="InterPro" id="IPR031421">
    <property type="entry name" value="DUF4666"/>
</dbReference>
<evidence type="ECO:0000256" key="1">
    <source>
        <dbReference type="SAM" id="MobiDB-lite"/>
    </source>
</evidence>